<dbReference type="EMBL" id="BPQB01000036">
    <property type="protein sequence ID" value="GJE93912.1"/>
    <property type="molecule type" value="Genomic_DNA"/>
</dbReference>
<dbReference type="InterPro" id="IPR037507">
    <property type="entry name" value="Ribosomal_mL59"/>
</dbReference>
<keyword evidence="3" id="KW-1185">Reference proteome</keyword>
<keyword evidence="2" id="KW-0687">Ribonucleoprotein</keyword>
<proteinExistence type="predicted"/>
<accession>A0A9P3LHA2</accession>
<evidence type="ECO:0000313" key="2">
    <source>
        <dbReference type="EMBL" id="GJE93912.1"/>
    </source>
</evidence>
<dbReference type="GO" id="GO:0005762">
    <property type="term" value="C:mitochondrial large ribosomal subunit"/>
    <property type="evidence" value="ECO:0007669"/>
    <property type="project" value="InterPro"/>
</dbReference>
<name>A0A9P3LHA2_9APHY</name>
<gene>
    <name evidence="2" type="ORF">PsYK624_100770</name>
</gene>
<dbReference type="PANTHER" id="PTHR28041:SF1">
    <property type="entry name" value="LARGE RIBOSOMAL SUBUNIT PROTEIN ML59"/>
    <property type="match status" value="1"/>
</dbReference>
<dbReference type="Pfam" id="PF18126">
    <property type="entry name" value="Mitoc_mL59"/>
    <property type="match status" value="1"/>
</dbReference>
<dbReference type="AlphaFoldDB" id="A0A9P3LHA2"/>
<comment type="caution">
    <text evidence="2">The sequence shown here is derived from an EMBL/GenBank/DDBJ whole genome shotgun (WGS) entry which is preliminary data.</text>
</comment>
<dbReference type="PANTHER" id="PTHR28041">
    <property type="entry name" value="54S RIBOSOMAL PROTEIN L25, MITOCHONDRIAL"/>
    <property type="match status" value="1"/>
</dbReference>
<evidence type="ECO:0000313" key="3">
    <source>
        <dbReference type="Proteomes" id="UP000703269"/>
    </source>
</evidence>
<keyword evidence="2" id="KW-0689">Ribosomal protein</keyword>
<dbReference type="InterPro" id="IPR040922">
    <property type="entry name" value="Ribosomal_mL59_dom"/>
</dbReference>
<reference evidence="2 3" key="1">
    <citation type="submission" date="2021-08" db="EMBL/GenBank/DDBJ databases">
        <title>Draft Genome Sequence of Phanerochaete sordida strain YK-624.</title>
        <authorList>
            <person name="Mori T."/>
            <person name="Dohra H."/>
            <person name="Suzuki T."/>
            <person name="Kawagishi H."/>
            <person name="Hirai H."/>
        </authorList>
    </citation>
    <scope>NUCLEOTIDE SEQUENCE [LARGE SCALE GENOMIC DNA]</scope>
    <source>
        <strain evidence="2 3">YK-624</strain>
    </source>
</reference>
<dbReference type="Proteomes" id="UP000703269">
    <property type="component" value="Unassembled WGS sequence"/>
</dbReference>
<feature type="domain" description="Large ribosomal subunit protein mL59" evidence="1">
    <location>
        <begin position="6"/>
        <end position="168"/>
    </location>
</feature>
<organism evidence="2 3">
    <name type="scientific">Phanerochaete sordida</name>
    <dbReference type="NCBI Taxonomy" id="48140"/>
    <lineage>
        <taxon>Eukaryota</taxon>
        <taxon>Fungi</taxon>
        <taxon>Dikarya</taxon>
        <taxon>Basidiomycota</taxon>
        <taxon>Agaricomycotina</taxon>
        <taxon>Agaricomycetes</taxon>
        <taxon>Polyporales</taxon>
        <taxon>Phanerochaetaceae</taxon>
        <taxon>Phanerochaete</taxon>
    </lineage>
</organism>
<sequence length="193" mass="21671">MATRLITRFRTRELTAALQAHPTAAGLPVKAANPFVPHKNAATGRWAPPKYSRRRQAALVKAARASNALHLLPPGPKLGRAALEAAVAATPKSLRLKPSNKEATWARTTSWVGKLREKTVKGADVGNRLYAGRKRMFKGHRWQRTMPTRELRRKMVLKSMKSRVRRFKSVYRRRRPNPLGRAKVTAKGGKLPF</sequence>
<evidence type="ECO:0000259" key="1">
    <source>
        <dbReference type="Pfam" id="PF18126"/>
    </source>
</evidence>
<dbReference type="OrthoDB" id="18529at2759"/>
<dbReference type="GO" id="GO:0003735">
    <property type="term" value="F:structural constituent of ribosome"/>
    <property type="evidence" value="ECO:0007669"/>
    <property type="project" value="InterPro"/>
</dbReference>
<protein>
    <submittedName>
        <fullName evidence="2">54S ribosomal protein L25, mitochondrial</fullName>
    </submittedName>
</protein>